<evidence type="ECO:0000313" key="3">
    <source>
        <dbReference type="EMBL" id="SFA55064.1"/>
    </source>
</evidence>
<evidence type="ECO:0000313" key="4">
    <source>
        <dbReference type="Proteomes" id="UP000182054"/>
    </source>
</evidence>
<dbReference type="GO" id="GO:0006508">
    <property type="term" value="P:proteolysis"/>
    <property type="evidence" value="ECO:0007669"/>
    <property type="project" value="InterPro"/>
</dbReference>
<name>A0A1I0TTG1_9NOCA</name>
<dbReference type="PRINTS" id="PR00922">
    <property type="entry name" value="DADACBPTASE3"/>
</dbReference>
<dbReference type="InterPro" id="IPR000667">
    <property type="entry name" value="Peptidase_S13"/>
</dbReference>
<keyword evidence="2" id="KW-0378">Hydrolase</keyword>
<keyword evidence="3" id="KW-0121">Carboxypeptidase</keyword>
<evidence type="ECO:0000256" key="2">
    <source>
        <dbReference type="ARBA" id="ARBA00022801"/>
    </source>
</evidence>
<dbReference type="Gene3D" id="3.40.710.10">
    <property type="entry name" value="DD-peptidase/beta-lactamase superfamily"/>
    <property type="match status" value="2"/>
</dbReference>
<accession>A0A1I0TTG1</accession>
<dbReference type="GO" id="GO:0000270">
    <property type="term" value="P:peptidoglycan metabolic process"/>
    <property type="evidence" value="ECO:0007669"/>
    <property type="project" value="TreeGrafter"/>
</dbReference>
<dbReference type="NCBIfam" id="TIGR00666">
    <property type="entry name" value="PBP4"/>
    <property type="match status" value="1"/>
</dbReference>
<dbReference type="AlphaFoldDB" id="A0A1I0TTG1"/>
<dbReference type="SUPFAM" id="SSF56601">
    <property type="entry name" value="beta-lactamase/transpeptidase-like"/>
    <property type="match status" value="1"/>
</dbReference>
<keyword evidence="3" id="KW-0645">Protease</keyword>
<dbReference type="Proteomes" id="UP000182054">
    <property type="component" value="Unassembled WGS sequence"/>
</dbReference>
<reference evidence="3 4" key="1">
    <citation type="submission" date="2016-10" db="EMBL/GenBank/DDBJ databases">
        <authorList>
            <person name="de Groot N.N."/>
        </authorList>
    </citation>
    <scope>NUCLEOTIDE SEQUENCE [LARGE SCALE GENOMIC DNA]</scope>
    <source>
        <strain evidence="3 4">DSM 44908</strain>
    </source>
</reference>
<dbReference type="PANTHER" id="PTHR30023:SF0">
    <property type="entry name" value="PENICILLIN-SENSITIVE CARBOXYPEPTIDASE A"/>
    <property type="match status" value="1"/>
</dbReference>
<sequence>MGKARGSMRSRLRSRWGIAAVVVVLIAGIVGVAAVTPTFTEPESPVVAAPEPDPVLATPAVSPVPADAPRPDPAALAATLAAPLRNPDLGRFTGSVADAITGEVLWSVDPDTAVTPASTTKILTAAAAMLALPSDHRVTTKVVQGDRPGQVILVGEGDPTLTAQPVGTPGFYDGGARIDDLADQIRRSGAQVSSIGVDLGAYSGPSSAEGWFPGDVAAGYIAPIEPLTLDGGRTVPTVDESPRSATPGLDTGRALARALGLDPAVVTAASAPSGAGSLATVQSAPLRQRLGQMLGFSDNVLAEAVGREVAAAEGAPASFDGATDAVLATLRDNGVDVAGVRLADTSGLSVDNRIPARVLSSIVTAAAGPVDGRTHADALRPMLDYLPVAGATGTLAARYASGDRTAAGWLRAKTGTLSNASALAGYVVDESGRVLTFALMSNDRPPDVGRPALDAVASTLRSCGCT</sequence>
<comment type="similarity">
    <text evidence="1">Belongs to the peptidase S13 family.</text>
</comment>
<dbReference type="Pfam" id="PF02113">
    <property type="entry name" value="Peptidase_S13"/>
    <property type="match status" value="2"/>
</dbReference>
<dbReference type="PANTHER" id="PTHR30023">
    <property type="entry name" value="D-ALANYL-D-ALANINE CARBOXYPEPTIDASE"/>
    <property type="match status" value="1"/>
</dbReference>
<gene>
    <name evidence="3" type="ORF">SAMN05444374_109143</name>
</gene>
<organism evidence="3 4">
    <name type="scientific">Rhodococcoides kroppenstedtii</name>
    <dbReference type="NCBI Taxonomy" id="293050"/>
    <lineage>
        <taxon>Bacteria</taxon>
        <taxon>Bacillati</taxon>
        <taxon>Actinomycetota</taxon>
        <taxon>Actinomycetes</taxon>
        <taxon>Mycobacteriales</taxon>
        <taxon>Nocardiaceae</taxon>
        <taxon>Rhodococcoides</taxon>
    </lineage>
</organism>
<dbReference type="GO" id="GO:0004185">
    <property type="term" value="F:serine-type carboxypeptidase activity"/>
    <property type="evidence" value="ECO:0007669"/>
    <property type="project" value="InterPro"/>
</dbReference>
<dbReference type="EMBL" id="FOJN01000009">
    <property type="protein sequence ID" value="SFA55064.1"/>
    <property type="molecule type" value="Genomic_DNA"/>
</dbReference>
<proteinExistence type="inferred from homology"/>
<protein>
    <submittedName>
        <fullName evidence="3">D-alanyl-D-alanine carboxypeptidase / D-alanyl-D-alanine-endopeptidase (Penicillin-binding protein 4)</fullName>
    </submittedName>
</protein>
<evidence type="ECO:0000256" key="1">
    <source>
        <dbReference type="ARBA" id="ARBA00006096"/>
    </source>
</evidence>
<dbReference type="InterPro" id="IPR012338">
    <property type="entry name" value="Beta-lactam/transpept-like"/>
</dbReference>